<dbReference type="SMART" id="SM00887">
    <property type="entry name" value="EB_dh"/>
    <property type="match status" value="1"/>
</dbReference>
<dbReference type="GO" id="GO:0046872">
    <property type="term" value="F:metal ion binding"/>
    <property type="evidence" value="ECO:0007669"/>
    <property type="project" value="UniProtKB-KW"/>
</dbReference>
<dbReference type="OrthoDB" id="7360653at2"/>
<dbReference type="RefSeq" id="WP_068491804.1">
    <property type="nucleotide sequence ID" value="NZ_LWQT01000048.1"/>
</dbReference>
<dbReference type="PROSITE" id="PS51007">
    <property type="entry name" value="CYTC"/>
    <property type="match status" value="1"/>
</dbReference>
<feature type="domain" description="Cytochrome c" evidence="17">
    <location>
        <begin position="263"/>
        <end position="412"/>
    </location>
</feature>
<evidence type="ECO:0000256" key="15">
    <source>
        <dbReference type="SAM" id="MobiDB-lite"/>
    </source>
</evidence>
<evidence type="ECO:0000256" key="8">
    <source>
        <dbReference type="ARBA" id="ARBA00022982"/>
    </source>
</evidence>
<dbReference type="InterPro" id="IPR019020">
    <property type="entry name" value="Cyt-c552/DMSO_Rdtase_haem-bd"/>
</dbReference>
<evidence type="ECO:0000256" key="10">
    <source>
        <dbReference type="ARBA" id="ARBA00023004"/>
    </source>
</evidence>
<keyword evidence="7 14" id="KW-0479">Metal-binding</keyword>
<keyword evidence="5 14" id="KW-0349">Heme</keyword>
<dbReference type="PANTHER" id="PTHR30333:SF1">
    <property type="entry name" value="CYTOCHROME C-TYPE PROTEIN NAPC"/>
    <property type="match status" value="1"/>
</dbReference>
<feature type="region of interest" description="Disordered" evidence="15">
    <location>
        <begin position="192"/>
        <end position="213"/>
    </location>
</feature>
<dbReference type="Pfam" id="PF09459">
    <property type="entry name" value="EB_dh"/>
    <property type="match status" value="1"/>
</dbReference>
<reference evidence="18 19" key="1">
    <citation type="submission" date="2016-04" db="EMBL/GenBank/DDBJ databases">
        <title>Draft genome sequence of freshwater magnetotactic bacteria Magnetospirillum marisnigri SP-1 and Magnetospirillum moscoviense BB-1.</title>
        <authorList>
            <person name="Koziaeva V."/>
            <person name="Dziuba M.V."/>
            <person name="Ivanov T.M."/>
            <person name="Kuznetsov B."/>
            <person name="Grouzdev D.S."/>
        </authorList>
    </citation>
    <scope>NUCLEOTIDE SEQUENCE [LARGE SCALE GENOMIC DNA]</scope>
    <source>
        <strain evidence="18 19">SP-1</strain>
    </source>
</reference>
<keyword evidence="11 16" id="KW-0472">Membrane</keyword>
<evidence type="ECO:0000259" key="17">
    <source>
        <dbReference type="PROSITE" id="PS51007"/>
    </source>
</evidence>
<evidence type="ECO:0000256" key="13">
    <source>
        <dbReference type="ARBA" id="ARBA00074074"/>
    </source>
</evidence>
<evidence type="ECO:0000256" key="9">
    <source>
        <dbReference type="ARBA" id="ARBA00022989"/>
    </source>
</evidence>
<keyword evidence="4" id="KW-1003">Cell membrane</keyword>
<feature type="compositionally biased region" description="Basic and acidic residues" evidence="15">
    <location>
        <begin position="192"/>
        <end position="203"/>
    </location>
</feature>
<dbReference type="InterPro" id="IPR038266">
    <property type="entry name" value="NapC/NirT_cytc_sf"/>
</dbReference>
<evidence type="ECO:0000256" key="16">
    <source>
        <dbReference type="SAM" id="Phobius"/>
    </source>
</evidence>
<dbReference type="InterPro" id="IPR036280">
    <property type="entry name" value="Multihaem_cyt_sf"/>
</dbReference>
<dbReference type="FunFam" id="1.10.3820.10:FF:000001">
    <property type="entry name" value="Cytochrome c-type protein"/>
    <property type="match status" value="1"/>
</dbReference>
<evidence type="ECO:0000256" key="2">
    <source>
        <dbReference type="ARBA" id="ARBA00007395"/>
    </source>
</evidence>
<name>A0A178MQD4_9PROT</name>
<evidence type="ECO:0000256" key="5">
    <source>
        <dbReference type="ARBA" id="ARBA00022617"/>
    </source>
</evidence>
<protein>
    <recommendedName>
        <fullName evidence="13">Cytochrome c-type protein NapC</fullName>
    </recommendedName>
</protein>
<dbReference type="AlphaFoldDB" id="A0A178MQD4"/>
<evidence type="ECO:0000313" key="18">
    <source>
        <dbReference type="EMBL" id="OAN51090.1"/>
    </source>
</evidence>
<evidence type="ECO:0000256" key="12">
    <source>
        <dbReference type="ARBA" id="ARBA00055242"/>
    </source>
</evidence>
<dbReference type="Proteomes" id="UP000078428">
    <property type="component" value="Unassembled WGS sequence"/>
</dbReference>
<dbReference type="GO" id="GO:0020037">
    <property type="term" value="F:heme binding"/>
    <property type="evidence" value="ECO:0007669"/>
    <property type="project" value="InterPro"/>
</dbReference>
<evidence type="ECO:0000313" key="19">
    <source>
        <dbReference type="Proteomes" id="UP000078428"/>
    </source>
</evidence>
<dbReference type="GO" id="GO:0009055">
    <property type="term" value="F:electron transfer activity"/>
    <property type="evidence" value="ECO:0007669"/>
    <property type="project" value="InterPro"/>
</dbReference>
<keyword evidence="3" id="KW-0813">Transport</keyword>
<evidence type="ECO:0000256" key="3">
    <source>
        <dbReference type="ARBA" id="ARBA00022448"/>
    </source>
</evidence>
<dbReference type="GO" id="GO:0009061">
    <property type="term" value="P:anaerobic respiration"/>
    <property type="evidence" value="ECO:0007669"/>
    <property type="project" value="TreeGrafter"/>
</dbReference>
<evidence type="ECO:0000256" key="11">
    <source>
        <dbReference type="ARBA" id="ARBA00023136"/>
    </source>
</evidence>
<dbReference type="InterPro" id="IPR005126">
    <property type="entry name" value="NapC/NirT_cyt_c_N"/>
</dbReference>
<evidence type="ECO:0000256" key="7">
    <source>
        <dbReference type="ARBA" id="ARBA00022723"/>
    </source>
</evidence>
<dbReference type="InterPro" id="IPR009056">
    <property type="entry name" value="Cyt_c-like_dom"/>
</dbReference>
<dbReference type="Pfam" id="PF03264">
    <property type="entry name" value="Cytochrom_NNT"/>
    <property type="match status" value="1"/>
</dbReference>
<sequence length="542" mass="58915">MATESLFSKLSKIKILGASIFGAAVIFVGGIVFWGGFNTAMEATNTLGFCINCHEMKDNVYQEYIKTIHYTNRSGVRATCSDCHVPKDWVHKFIRKIQASGEVFHWLMGTVDTPEKFDGKRYQLAKRVWETMKSTDSRECRNCHAFDQMNPDMQKQRARKQHTNAQAEGGTCIDCHKGIAHKPVHHLLEQEEEQKAKEAEAKKAAAAKPAPAPATAAASAPAAAGGAALPPVTGKAVDWSKAAETKTVLFYPGQTAIEWVLTGTDHGGTRAFKKGDRCFECHSNETAEMGAKMVSGAKAEATPIPGKRAAIPLSVKAAYDADNLYMRFEFPAGAHAPVPFAPGGKMDADNEVKLAMIIDGGKVDMAARSGCWTSCHSDARDMPTAPAASALGTARGIDTKLGYVTKYVPESRTQFDTVKRDNWDKVKPQAELDAMLANGTFLDLTRWKSQGVSEQGYILAERILKAGNDVSYSGKKEGDKWVVTMVRRLKATQPGEVNLVPGQSYAVGFAVHDDFSTGRFHHVSVDLKLGLDAEGEIKAVKL</sequence>
<evidence type="ECO:0000256" key="14">
    <source>
        <dbReference type="PROSITE-ProRule" id="PRU00433"/>
    </source>
</evidence>
<evidence type="ECO:0000256" key="4">
    <source>
        <dbReference type="ARBA" id="ARBA00022475"/>
    </source>
</evidence>
<comment type="caution">
    <text evidence="18">The sequence shown here is derived from an EMBL/GenBank/DDBJ whole genome shotgun (WGS) entry which is preliminary data.</text>
</comment>
<dbReference type="SUPFAM" id="SSF48695">
    <property type="entry name" value="Multiheme cytochromes"/>
    <property type="match status" value="2"/>
</dbReference>
<dbReference type="PANTHER" id="PTHR30333">
    <property type="entry name" value="CYTOCHROME C-TYPE PROTEIN"/>
    <property type="match status" value="1"/>
</dbReference>
<dbReference type="InterPro" id="IPR051174">
    <property type="entry name" value="Cytochrome_c-type_ET"/>
</dbReference>
<feature type="transmembrane region" description="Helical" evidence="16">
    <location>
        <begin position="15"/>
        <end position="37"/>
    </location>
</feature>
<dbReference type="EMBL" id="LWQT01000048">
    <property type="protein sequence ID" value="OAN51090.1"/>
    <property type="molecule type" value="Genomic_DNA"/>
</dbReference>
<evidence type="ECO:0000256" key="1">
    <source>
        <dbReference type="ARBA" id="ARBA00004162"/>
    </source>
</evidence>
<dbReference type="Gene3D" id="1.10.3820.10">
    <property type="entry name" value="Di-heme elbow motif domain"/>
    <property type="match status" value="1"/>
</dbReference>
<feature type="compositionally biased region" description="Low complexity" evidence="15">
    <location>
        <begin position="204"/>
        <end position="213"/>
    </location>
</feature>
<organism evidence="18 19">
    <name type="scientific">Paramagnetospirillum marisnigri</name>
    <dbReference type="NCBI Taxonomy" id="1285242"/>
    <lineage>
        <taxon>Bacteria</taxon>
        <taxon>Pseudomonadati</taxon>
        <taxon>Pseudomonadota</taxon>
        <taxon>Alphaproteobacteria</taxon>
        <taxon>Rhodospirillales</taxon>
        <taxon>Magnetospirillaceae</taxon>
        <taxon>Paramagnetospirillum</taxon>
    </lineage>
</organism>
<dbReference type="Gene3D" id="2.60.40.1190">
    <property type="match status" value="1"/>
</dbReference>
<gene>
    <name evidence="18" type="ORF">A6A04_16810</name>
</gene>
<keyword evidence="10 14" id="KW-0408">Iron</keyword>
<comment type="similarity">
    <text evidence="2">Belongs to the NapC/NirT/NrfH family.</text>
</comment>
<dbReference type="GO" id="GO:0005886">
    <property type="term" value="C:plasma membrane"/>
    <property type="evidence" value="ECO:0007669"/>
    <property type="project" value="UniProtKB-SubCell"/>
</dbReference>
<keyword evidence="19" id="KW-1185">Reference proteome</keyword>
<keyword evidence="6 16" id="KW-0812">Transmembrane</keyword>
<comment type="subcellular location">
    <subcellularLocation>
        <location evidence="1">Cell membrane</location>
        <topology evidence="1">Single-pass membrane protein</topology>
    </subcellularLocation>
</comment>
<accession>A0A178MQD4</accession>
<keyword evidence="9 16" id="KW-1133">Transmembrane helix</keyword>
<dbReference type="STRING" id="1285242.A6A04_16810"/>
<comment type="function">
    <text evidence="12">Mediates electron flow from quinones to the NapAB complex.</text>
</comment>
<proteinExistence type="inferred from homology"/>
<keyword evidence="8" id="KW-0249">Electron transport</keyword>
<evidence type="ECO:0000256" key="6">
    <source>
        <dbReference type="ARBA" id="ARBA00022692"/>
    </source>
</evidence>